<evidence type="ECO:0000313" key="1">
    <source>
        <dbReference type="EMBL" id="QDL36620.1"/>
    </source>
</evidence>
<sequence>MEFSFTLRFELREGSEPGRLLKRLAEAGCSHAFMGTGAQSLALRFTREANGAMAAVMDALAKVKSAMPQARLLELSPAFNGHSVEATQVVAATLWLLAQPRQSPVTVSLDSPGRPAEAVGEIRASNRYLVGRPAPRVTTVWAAKAGSIATHREGSRARP</sequence>
<dbReference type="KEGG" id="rhf:EUB48_04415"/>
<evidence type="ECO:0008006" key="3">
    <source>
        <dbReference type="Google" id="ProtNLM"/>
    </source>
</evidence>
<dbReference type="Proteomes" id="UP000316798">
    <property type="component" value="Chromosome"/>
</dbReference>
<accession>A0A515D876</accession>
<keyword evidence="2" id="KW-1185">Reference proteome</keyword>
<reference evidence="1 2" key="1">
    <citation type="submission" date="2019-01" db="EMBL/GenBank/DDBJ databases">
        <title>Genomic insights into a novel species Rhodoferax sp.</title>
        <authorList>
            <person name="Jin L."/>
        </authorList>
    </citation>
    <scope>NUCLEOTIDE SEQUENCE [LARGE SCALE GENOMIC DNA]</scope>
    <source>
        <strain evidence="1 2">CHu59-6-5</strain>
    </source>
</reference>
<evidence type="ECO:0000313" key="2">
    <source>
        <dbReference type="Proteomes" id="UP000316798"/>
    </source>
</evidence>
<dbReference type="RefSeq" id="WP_142817788.1">
    <property type="nucleotide sequence ID" value="NZ_CP035503.1"/>
</dbReference>
<protein>
    <recommendedName>
        <fullName evidence="3">DNA-binding protein</fullName>
    </recommendedName>
</protein>
<name>A0A515D876_9BURK</name>
<organism evidence="1 2">
    <name type="scientific">Rhodoferax sediminis</name>
    <dbReference type="NCBI Taxonomy" id="2509614"/>
    <lineage>
        <taxon>Bacteria</taxon>
        <taxon>Pseudomonadati</taxon>
        <taxon>Pseudomonadota</taxon>
        <taxon>Betaproteobacteria</taxon>
        <taxon>Burkholderiales</taxon>
        <taxon>Comamonadaceae</taxon>
        <taxon>Rhodoferax</taxon>
    </lineage>
</organism>
<gene>
    <name evidence="1" type="ORF">EUB48_04415</name>
</gene>
<dbReference type="EMBL" id="CP035503">
    <property type="protein sequence ID" value="QDL36620.1"/>
    <property type="molecule type" value="Genomic_DNA"/>
</dbReference>
<dbReference type="AlphaFoldDB" id="A0A515D876"/>
<dbReference type="OrthoDB" id="7860618at2"/>
<proteinExistence type="predicted"/>